<gene>
    <name evidence="1" type="ORF">ACFPIJ_26525</name>
</gene>
<name>A0ABV9VYA2_9ACTN</name>
<dbReference type="Proteomes" id="UP001595912">
    <property type="component" value="Unassembled WGS sequence"/>
</dbReference>
<evidence type="ECO:0000313" key="2">
    <source>
        <dbReference type="Proteomes" id="UP001595912"/>
    </source>
</evidence>
<reference evidence="2" key="1">
    <citation type="journal article" date="2019" name="Int. J. Syst. Evol. Microbiol.">
        <title>The Global Catalogue of Microorganisms (GCM) 10K type strain sequencing project: providing services to taxonomists for standard genome sequencing and annotation.</title>
        <authorList>
            <consortium name="The Broad Institute Genomics Platform"/>
            <consortium name="The Broad Institute Genome Sequencing Center for Infectious Disease"/>
            <person name="Wu L."/>
            <person name="Ma J."/>
        </authorList>
    </citation>
    <scope>NUCLEOTIDE SEQUENCE [LARGE SCALE GENOMIC DNA]</scope>
    <source>
        <strain evidence="2">CGMCC 4.7152</strain>
    </source>
</reference>
<dbReference type="EMBL" id="JBHSIU010000034">
    <property type="protein sequence ID" value="MFC5001377.1"/>
    <property type="molecule type" value="Genomic_DNA"/>
</dbReference>
<proteinExistence type="predicted"/>
<accession>A0ABV9VYA2</accession>
<sequence>MNRNVMAAAQGSVAIARNISTVATATERTMRGAADNSRAANELAEMSRELRAVVAQFKV</sequence>
<comment type="caution">
    <text evidence="1">The sequence shown here is derived from an EMBL/GenBank/DDBJ whole genome shotgun (WGS) entry which is preliminary data.</text>
</comment>
<dbReference type="RefSeq" id="WP_380118377.1">
    <property type="nucleotide sequence ID" value="NZ_JBHSIU010000034.1"/>
</dbReference>
<keyword evidence="2" id="KW-1185">Reference proteome</keyword>
<evidence type="ECO:0008006" key="3">
    <source>
        <dbReference type="Google" id="ProtNLM"/>
    </source>
</evidence>
<dbReference type="Gene3D" id="1.10.287.950">
    <property type="entry name" value="Methyl-accepting chemotaxis protein"/>
    <property type="match status" value="1"/>
</dbReference>
<evidence type="ECO:0000313" key="1">
    <source>
        <dbReference type="EMBL" id="MFC5001377.1"/>
    </source>
</evidence>
<organism evidence="1 2">
    <name type="scientific">Dactylosporangium cerinum</name>
    <dbReference type="NCBI Taxonomy" id="1434730"/>
    <lineage>
        <taxon>Bacteria</taxon>
        <taxon>Bacillati</taxon>
        <taxon>Actinomycetota</taxon>
        <taxon>Actinomycetes</taxon>
        <taxon>Micromonosporales</taxon>
        <taxon>Micromonosporaceae</taxon>
        <taxon>Dactylosporangium</taxon>
    </lineage>
</organism>
<protein>
    <recommendedName>
        <fullName evidence="3">Methyl-accepting chemotaxis protein</fullName>
    </recommendedName>
</protein>